<protein>
    <submittedName>
        <fullName evidence="2">Uncharacterized protein</fullName>
    </submittedName>
</protein>
<organism evidence="2 3">
    <name type="scientific">Methylobacterium phyllostachyos</name>
    <dbReference type="NCBI Taxonomy" id="582672"/>
    <lineage>
        <taxon>Bacteria</taxon>
        <taxon>Pseudomonadati</taxon>
        <taxon>Pseudomonadota</taxon>
        <taxon>Alphaproteobacteria</taxon>
        <taxon>Hyphomicrobiales</taxon>
        <taxon>Methylobacteriaceae</taxon>
        <taxon>Methylobacterium</taxon>
    </lineage>
</organism>
<feature type="region of interest" description="Disordered" evidence="1">
    <location>
        <begin position="271"/>
        <end position="327"/>
    </location>
</feature>
<dbReference type="EMBL" id="FNHS01000001">
    <property type="protein sequence ID" value="SDM16566.1"/>
    <property type="molecule type" value="Genomic_DNA"/>
</dbReference>
<proteinExistence type="predicted"/>
<evidence type="ECO:0000313" key="2">
    <source>
        <dbReference type="EMBL" id="SDM16566.1"/>
    </source>
</evidence>
<evidence type="ECO:0000313" key="3">
    <source>
        <dbReference type="Proteomes" id="UP000198704"/>
    </source>
</evidence>
<sequence>MRVRLRVLGLERASRNAGGHVGRCRSTRFRGRAGIRLRPSLELPVLARTIRALARSTGGRIGRRPAIPRRPGAIRALARRATIRGRSVWHGIALDRTVRLGVRTRAIPIRRLALLGRRRTLGIGSRLGRVIPIRRRWLIRAGPSWRRPPRGDAIRTIGLLVPPVLLTLRSLLRSLLGRGSRCCRFWTALGCALARRRLARRRALGRGLRPLARRRCGVFRPGLGSLARGRRAGGRAGALLRRTLRTRAAMRGLAAAGPALVRSALCQQDPARRGTGGLHEREARQHRAGEEDQAEQAHRGLVSVPDEPNTGRHTWFRTDRRGRRLRG</sequence>
<dbReference type="Proteomes" id="UP000198704">
    <property type="component" value="Unassembled WGS sequence"/>
</dbReference>
<feature type="compositionally biased region" description="Basic and acidic residues" evidence="1">
    <location>
        <begin position="278"/>
        <end position="298"/>
    </location>
</feature>
<accession>A0A1G9QZV6</accession>
<name>A0A1G9QZV6_9HYPH</name>
<reference evidence="3" key="1">
    <citation type="submission" date="2016-10" db="EMBL/GenBank/DDBJ databases">
        <authorList>
            <person name="Varghese N."/>
            <person name="Submissions S."/>
        </authorList>
    </citation>
    <scope>NUCLEOTIDE SEQUENCE [LARGE SCALE GENOMIC DNA]</scope>
    <source>
        <strain evidence="3">BL47</strain>
    </source>
</reference>
<evidence type="ECO:0000256" key="1">
    <source>
        <dbReference type="SAM" id="MobiDB-lite"/>
    </source>
</evidence>
<dbReference type="AlphaFoldDB" id="A0A1G9QZV6"/>
<gene>
    <name evidence="2" type="ORF">SAMN05216360_10129</name>
</gene>
<keyword evidence="3" id="KW-1185">Reference proteome</keyword>